<dbReference type="Pfam" id="PF02338">
    <property type="entry name" value="OTU"/>
    <property type="match status" value="1"/>
</dbReference>
<accession>A0A9P6E2K2</accession>
<keyword evidence="4" id="KW-1185">Reference proteome</keyword>
<dbReference type="InterPro" id="IPR003323">
    <property type="entry name" value="OTU_dom"/>
</dbReference>
<evidence type="ECO:0000313" key="3">
    <source>
        <dbReference type="EMBL" id="KAF9521123.1"/>
    </source>
</evidence>
<dbReference type="GO" id="GO:0004843">
    <property type="term" value="F:cysteine-type deubiquitinase activity"/>
    <property type="evidence" value="ECO:0007669"/>
    <property type="project" value="TreeGrafter"/>
</dbReference>
<dbReference type="InterPro" id="IPR050704">
    <property type="entry name" value="Peptidase_C85-like"/>
</dbReference>
<dbReference type="PROSITE" id="PS50802">
    <property type="entry name" value="OTU"/>
    <property type="match status" value="1"/>
</dbReference>
<dbReference type="PANTHER" id="PTHR12419">
    <property type="entry name" value="OTU DOMAIN CONTAINING PROTEIN"/>
    <property type="match status" value="1"/>
</dbReference>
<sequence length="293" mass="32307">MVNGVRRNKLKKMLSPSPPSNPPDSGTTTVNQEELMDDLFAELDNRSPTVQVEAAKVINDMEMQKAAEDVPAPGTGKSSKQRFKDREARKQEISIAAQAPVDTEVDARLEKEASLEEAAINKICQSLSLEIQEIPPDGHCLFAAIADQLHILSLLPSPNYKIARFAAASYMLAHPQDFVPFIPSIEGEDGFGATDSSGILTPSQFQAYCTSVRDTGAWGGEPEILALSRRFEIPIMVVQSGPQPIVWHSPRPDMELDPSGRCVKISYHRRMYGLGEHYNSLRPKAKGYIQSLF</sequence>
<reference evidence="3" key="1">
    <citation type="journal article" date="2020" name="Nat. Commun.">
        <title>Large-scale genome sequencing of mycorrhizal fungi provides insights into the early evolution of symbiotic traits.</title>
        <authorList>
            <person name="Miyauchi S."/>
            <person name="Kiss E."/>
            <person name="Kuo A."/>
            <person name="Drula E."/>
            <person name="Kohler A."/>
            <person name="Sanchez-Garcia M."/>
            <person name="Morin E."/>
            <person name="Andreopoulos B."/>
            <person name="Barry K.W."/>
            <person name="Bonito G."/>
            <person name="Buee M."/>
            <person name="Carver A."/>
            <person name="Chen C."/>
            <person name="Cichocki N."/>
            <person name="Clum A."/>
            <person name="Culley D."/>
            <person name="Crous P.W."/>
            <person name="Fauchery L."/>
            <person name="Girlanda M."/>
            <person name="Hayes R.D."/>
            <person name="Keri Z."/>
            <person name="LaButti K."/>
            <person name="Lipzen A."/>
            <person name="Lombard V."/>
            <person name="Magnuson J."/>
            <person name="Maillard F."/>
            <person name="Murat C."/>
            <person name="Nolan M."/>
            <person name="Ohm R.A."/>
            <person name="Pangilinan J."/>
            <person name="Pereira M.F."/>
            <person name="Perotto S."/>
            <person name="Peter M."/>
            <person name="Pfister S."/>
            <person name="Riley R."/>
            <person name="Sitrit Y."/>
            <person name="Stielow J.B."/>
            <person name="Szollosi G."/>
            <person name="Zifcakova L."/>
            <person name="Stursova M."/>
            <person name="Spatafora J.W."/>
            <person name="Tedersoo L."/>
            <person name="Vaario L.M."/>
            <person name="Yamada A."/>
            <person name="Yan M."/>
            <person name="Wang P."/>
            <person name="Xu J."/>
            <person name="Bruns T."/>
            <person name="Baldrian P."/>
            <person name="Vilgalys R."/>
            <person name="Dunand C."/>
            <person name="Henrissat B."/>
            <person name="Grigoriev I.V."/>
            <person name="Hibbett D."/>
            <person name="Nagy L.G."/>
            <person name="Martin F.M."/>
        </authorList>
    </citation>
    <scope>NUCLEOTIDE SEQUENCE</scope>
    <source>
        <strain evidence="3">UP504</strain>
    </source>
</reference>
<gene>
    <name evidence="3" type="ORF">BS47DRAFT_1323186</name>
</gene>
<name>A0A9P6E2K2_9AGAM</name>
<dbReference type="SUPFAM" id="SSF54001">
    <property type="entry name" value="Cysteine proteinases"/>
    <property type="match status" value="1"/>
</dbReference>
<feature type="region of interest" description="Disordered" evidence="1">
    <location>
        <begin position="66"/>
        <end position="91"/>
    </location>
</feature>
<feature type="compositionally biased region" description="Basic residues" evidence="1">
    <location>
        <begin position="1"/>
        <end position="12"/>
    </location>
</feature>
<dbReference type="Proteomes" id="UP000886523">
    <property type="component" value="Unassembled WGS sequence"/>
</dbReference>
<dbReference type="GO" id="GO:0016579">
    <property type="term" value="P:protein deubiquitination"/>
    <property type="evidence" value="ECO:0007669"/>
    <property type="project" value="TreeGrafter"/>
</dbReference>
<evidence type="ECO:0000313" key="4">
    <source>
        <dbReference type="Proteomes" id="UP000886523"/>
    </source>
</evidence>
<organism evidence="3 4">
    <name type="scientific">Hydnum rufescens UP504</name>
    <dbReference type="NCBI Taxonomy" id="1448309"/>
    <lineage>
        <taxon>Eukaryota</taxon>
        <taxon>Fungi</taxon>
        <taxon>Dikarya</taxon>
        <taxon>Basidiomycota</taxon>
        <taxon>Agaricomycotina</taxon>
        <taxon>Agaricomycetes</taxon>
        <taxon>Cantharellales</taxon>
        <taxon>Hydnaceae</taxon>
        <taxon>Hydnum</taxon>
    </lineage>
</organism>
<protein>
    <recommendedName>
        <fullName evidence="2">OTU domain-containing protein</fullName>
    </recommendedName>
</protein>
<dbReference type="EMBL" id="MU128909">
    <property type="protein sequence ID" value="KAF9521123.1"/>
    <property type="molecule type" value="Genomic_DNA"/>
</dbReference>
<dbReference type="Gene3D" id="3.90.70.80">
    <property type="match status" value="1"/>
</dbReference>
<proteinExistence type="predicted"/>
<dbReference type="CDD" id="cd22748">
    <property type="entry name" value="OTU_OTUD6-like"/>
    <property type="match status" value="1"/>
</dbReference>
<evidence type="ECO:0000256" key="1">
    <source>
        <dbReference type="SAM" id="MobiDB-lite"/>
    </source>
</evidence>
<dbReference type="InterPro" id="IPR038765">
    <property type="entry name" value="Papain-like_cys_pep_sf"/>
</dbReference>
<dbReference type="PANTHER" id="PTHR12419:SF10">
    <property type="entry name" value="DEUBIQUITINASE OTUD6B"/>
    <property type="match status" value="1"/>
</dbReference>
<dbReference type="OrthoDB" id="415023at2759"/>
<evidence type="ECO:0000259" key="2">
    <source>
        <dbReference type="PROSITE" id="PS50802"/>
    </source>
</evidence>
<feature type="domain" description="OTU" evidence="2">
    <location>
        <begin position="129"/>
        <end position="284"/>
    </location>
</feature>
<feature type="compositionally biased region" description="Basic and acidic residues" evidence="1">
    <location>
        <begin position="82"/>
        <end position="91"/>
    </location>
</feature>
<comment type="caution">
    <text evidence="3">The sequence shown here is derived from an EMBL/GenBank/DDBJ whole genome shotgun (WGS) entry which is preliminary data.</text>
</comment>
<feature type="region of interest" description="Disordered" evidence="1">
    <location>
        <begin position="1"/>
        <end position="30"/>
    </location>
</feature>
<dbReference type="AlphaFoldDB" id="A0A9P6E2K2"/>